<feature type="region of interest" description="Disordered" evidence="5">
    <location>
        <begin position="338"/>
        <end position="382"/>
    </location>
</feature>
<comment type="subcellular location">
    <subcellularLocation>
        <location evidence="1">Nucleus</location>
    </subcellularLocation>
</comment>
<dbReference type="STRING" id="1348612.A0A397HPR8"/>
<dbReference type="Proteomes" id="UP000266861">
    <property type="component" value="Unassembled WGS sequence"/>
</dbReference>
<keyword evidence="3" id="KW-0804">Transcription</keyword>
<evidence type="ECO:0000256" key="1">
    <source>
        <dbReference type="ARBA" id="ARBA00004123"/>
    </source>
</evidence>
<evidence type="ECO:0000313" key="7">
    <source>
        <dbReference type="EMBL" id="RHZ65022.1"/>
    </source>
</evidence>
<reference evidence="7 8" key="1">
    <citation type="submission" date="2018-08" db="EMBL/GenBank/DDBJ databases">
        <title>Genome and evolution of the arbuscular mycorrhizal fungus Diversispora epigaea (formerly Glomus versiforme) and its bacterial endosymbionts.</title>
        <authorList>
            <person name="Sun X."/>
            <person name="Fei Z."/>
            <person name="Harrison M."/>
        </authorList>
    </citation>
    <scope>NUCLEOTIDE SEQUENCE [LARGE SCALE GENOMIC DNA]</scope>
    <source>
        <strain evidence="7 8">IT104</strain>
    </source>
</reference>
<dbReference type="Gene3D" id="1.10.20.10">
    <property type="entry name" value="Histone, subunit A"/>
    <property type="match status" value="1"/>
</dbReference>
<feature type="region of interest" description="Disordered" evidence="5">
    <location>
        <begin position="442"/>
        <end position="469"/>
    </location>
</feature>
<comment type="caution">
    <text evidence="7">The sequence shown here is derived from an EMBL/GenBank/DDBJ whole genome shotgun (WGS) entry which is preliminary data.</text>
</comment>
<dbReference type="PANTHER" id="PTHR46338:SF1">
    <property type="entry name" value="TRANSCRIPTION INITIATION FACTOR TFIID SUBUNIT 8"/>
    <property type="match status" value="1"/>
</dbReference>
<evidence type="ECO:0000256" key="3">
    <source>
        <dbReference type="ARBA" id="ARBA00023163"/>
    </source>
</evidence>
<dbReference type="SMART" id="SM00576">
    <property type="entry name" value="BTP"/>
    <property type="match status" value="1"/>
</dbReference>
<feature type="compositionally biased region" description="Low complexity" evidence="5">
    <location>
        <begin position="257"/>
        <end position="267"/>
    </location>
</feature>
<evidence type="ECO:0000313" key="8">
    <source>
        <dbReference type="Proteomes" id="UP000266861"/>
    </source>
</evidence>
<organism evidence="7 8">
    <name type="scientific">Diversispora epigaea</name>
    <dbReference type="NCBI Taxonomy" id="1348612"/>
    <lineage>
        <taxon>Eukaryota</taxon>
        <taxon>Fungi</taxon>
        <taxon>Fungi incertae sedis</taxon>
        <taxon>Mucoromycota</taxon>
        <taxon>Glomeromycotina</taxon>
        <taxon>Glomeromycetes</taxon>
        <taxon>Diversisporales</taxon>
        <taxon>Diversisporaceae</taxon>
        <taxon>Diversispora</taxon>
    </lineage>
</organism>
<gene>
    <name evidence="7" type="ORF">Glove_319g165</name>
</gene>
<dbReference type="PANTHER" id="PTHR46338">
    <property type="entry name" value="TRANSCRIPTION INITIATION FACTOR TFIID SUBUNIT 8"/>
    <property type="match status" value="1"/>
</dbReference>
<dbReference type="CDD" id="cd00076">
    <property type="entry name" value="HFD_SF"/>
    <property type="match status" value="1"/>
</dbReference>
<protein>
    <recommendedName>
        <fullName evidence="6">Bromodomain associated domain-containing protein</fullName>
    </recommendedName>
</protein>
<proteinExistence type="predicted"/>
<feature type="compositionally biased region" description="Low complexity" evidence="5">
    <location>
        <begin position="498"/>
        <end position="509"/>
    </location>
</feature>
<feature type="region of interest" description="Disordered" evidence="5">
    <location>
        <begin position="497"/>
        <end position="517"/>
    </location>
</feature>
<dbReference type="OrthoDB" id="436852at2759"/>
<dbReference type="InterPro" id="IPR037818">
    <property type="entry name" value="TAF8"/>
</dbReference>
<evidence type="ECO:0000256" key="5">
    <source>
        <dbReference type="SAM" id="MobiDB-lite"/>
    </source>
</evidence>
<dbReference type="InterPro" id="IPR009072">
    <property type="entry name" value="Histone-fold"/>
</dbReference>
<evidence type="ECO:0000259" key="6">
    <source>
        <dbReference type="SMART" id="SM00576"/>
    </source>
</evidence>
<dbReference type="InterPro" id="IPR006565">
    <property type="entry name" value="BTP"/>
</dbReference>
<dbReference type="GO" id="GO:0005669">
    <property type="term" value="C:transcription factor TFIID complex"/>
    <property type="evidence" value="ECO:0007669"/>
    <property type="project" value="InterPro"/>
</dbReference>
<feature type="compositionally biased region" description="Low complexity" evidence="5">
    <location>
        <begin position="342"/>
        <end position="355"/>
    </location>
</feature>
<dbReference type="Pfam" id="PF07524">
    <property type="entry name" value="Bromo_TP"/>
    <property type="match status" value="1"/>
</dbReference>
<keyword evidence="2" id="KW-0805">Transcription regulation</keyword>
<keyword evidence="4" id="KW-0539">Nucleus</keyword>
<accession>A0A397HPR8</accession>
<evidence type="ECO:0000256" key="4">
    <source>
        <dbReference type="ARBA" id="ARBA00023242"/>
    </source>
</evidence>
<feature type="domain" description="Bromodomain associated" evidence="6">
    <location>
        <begin position="2"/>
        <end position="78"/>
    </location>
</feature>
<evidence type="ECO:0000256" key="2">
    <source>
        <dbReference type="ARBA" id="ARBA00023015"/>
    </source>
</evidence>
<dbReference type="GO" id="GO:0046982">
    <property type="term" value="F:protein heterodimerization activity"/>
    <property type="evidence" value="ECO:0007669"/>
    <property type="project" value="InterPro"/>
</dbReference>
<keyword evidence="8" id="KW-1185">Reference proteome</keyword>
<dbReference type="AlphaFoldDB" id="A0A397HPR8"/>
<dbReference type="EMBL" id="PQFF01000291">
    <property type="protein sequence ID" value="RHZ65022.1"/>
    <property type="molecule type" value="Genomic_DNA"/>
</dbReference>
<feature type="region of interest" description="Disordered" evidence="5">
    <location>
        <begin position="164"/>
        <end position="184"/>
    </location>
</feature>
<name>A0A397HPR8_9GLOM</name>
<feature type="region of interest" description="Disordered" evidence="5">
    <location>
        <begin position="230"/>
        <end position="267"/>
    </location>
</feature>
<sequence length="558" mass="63333">MDKFCAEYLRRSAHQVLTSAGFEKSSRIAGEVFADVLKDYLLCLGKSAHECATNTRRIKITSTDVLAAFGELGINIEELKDWASSEGKILGKFLGPQPYILKDLLRRGLPGYSADNDNMSNNNNDNVDNNKSSSVVEIKLDDNIVDETLSSNDNSIETIENIETTNAISSEDNDNDHQDKQEMQDQIMGSLSQTESLEKMDIDDDLNLDMESSEQTEQGIDYENKDLEKGINIKNDNNNDNNDDDDDGKESIKEDNNNNNNNKTTKNMEIYNSWPQKRPSYIPEWFPPFPEINKFGEKENQIINGKQKIEDTQKIDKDTIIVTGDNDNDNIMDSKKITSLTSSSSSSSSFPSSPSHDNKNPKSKLSLSRRVKRSSDQRPPTCDQFVNLYKSISHSEPILHDSIETPKKKCKLKISPSSLFPSHYLNETTSKFDEANPSITTITTTQENNNNNNNNKDNKDNNKHYKLSNPSSSIIRSQSIFKLTSQKVPLLVSRRTKSINNNNNNNNNNNDDDSNDDNDDNNNILLLLLLLLNKIDKKWIWIHQSFYHPINKYFLPHN</sequence>